<evidence type="ECO:0000313" key="3">
    <source>
        <dbReference type="EMBL" id="SDU80466.1"/>
    </source>
</evidence>
<keyword evidence="2" id="KW-0472">Membrane</keyword>
<dbReference type="EMBL" id="LT629804">
    <property type="protein sequence ID" value="SDU80466.1"/>
    <property type="molecule type" value="Genomic_DNA"/>
</dbReference>
<dbReference type="GeneID" id="65344946"/>
<feature type="compositionally biased region" description="Low complexity" evidence="1">
    <location>
        <begin position="47"/>
        <end position="57"/>
    </location>
</feature>
<feature type="region of interest" description="Disordered" evidence="1">
    <location>
        <begin position="1"/>
        <end position="86"/>
    </location>
</feature>
<dbReference type="Proteomes" id="UP000214355">
    <property type="component" value="Chromosome I"/>
</dbReference>
<gene>
    <name evidence="3" type="ORF">SAMN04489737_1212</name>
</gene>
<keyword evidence="2" id="KW-1133">Transmembrane helix</keyword>
<feature type="compositionally biased region" description="Low complexity" evidence="1">
    <location>
        <begin position="17"/>
        <end position="39"/>
    </location>
</feature>
<proteinExistence type="predicted"/>
<feature type="transmembrane region" description="Helical" evidence="2">
    <location>
        <begin position="180"/>
        <end position="206"/>
    </location>
</feature>
<keyword evidence="2" id="KW-0812">Transmembrane</keyword>
<feature type="compositionally biased region" description="Low complexity" evidence="1">
    <location>
        <begin position="64"/>
        <end position="86"/>
    </location>
</feature>
<sequence>MSENNENLNPTEPDRPAVPQEPQQPEAPQAPAVPQQGYVPPQPEAPQAPAVPQQGYVPPQPNMGQPAVPQQGYVPPQAYPQGYAQQPAQPSPVILALKDIPRVFGHIWHGRTSDTFATIFQQRLFALVTFGIYILTAGILGATSLARSNFGPFAEGDYYGIMMGILDHHYSYFSLNFGQWFYALILFLVTSVLAISMRALAIMLTLKVRGLTVQFMRALTLYTVACIPALMFLPIVFIIVLLPASGFTAFLTLVVAIMIIIASIVGELLLYVGINREGRMAKSPAVPYASLTTAALIISFILNVLIMRSF</sequence>
<evidence type="ECO:0000256" key="1">
    <source>
        <dbReference type="SAM" id="MobiDB-lite"/>
    </source>
</evidence>
<reference evidence="4" key="1">
    <citation type="submission" date="2016-10" db="EMBL/GenBank/DDBJ databases">
        <authorList>
            <person name="Varghese N."/>
            <person name="Submissions S."/>
        </authorList>
    </citation>
    <scope>NUCLEOTIDE SEQUENCE [LARGE SCALE GENOMIC DNA]</scope>
    <source>
        <strain evidence="4">DSM 10002</strain>
    </source>
</reference>
<dbReference type="OrthoDB" id="5198089at2"/>
<feature type="transmembrane region" description="Helical" evidence="2">
    <location>
        <begin position="124"/>
        <end position="146"/>
    </location>
</feature>
<protein>
    <recommendedName>
        <fullName evidence="5">Yip1 domain-containing protein</fullName>
    </recommendedName>
</protein>
<feature type="transmembrane region" description="Helical" evidence="2">
    <location>
        <begin position="248"/>
        <end position="273"/>
    </location>
</feature>
<organism evidence="3 4">
    <name type="scientific">Arcanobacterium phocae</name>
    <dbReference type="NCBI Taxonomy" id="131112"/>
    <lineage>
        <taxon>Bacteria</taxon>
        <taxon>Bacillati</taxon>
        <taxon>Actinomycetota</taxon>
        <taxon>Actinomycetes</taxon>
        <taxon>Actinomycetales</taxon>
        <taxon>Actinomycetaceae</taxon>
        <taxon>Arcanobacterium</taxon>
    </lineage>
</organism>
<keyword evidence="4" id="KW-1185">Reference proteome</keyword>
<dbReference type="AlphaFoldDB" id="A0A1H2LJ91"/>
<name>A0A1H2LJ91_9ACTO</name>
<dbReference type="RefSeq" id="WP_091281062.1">
    <property type="nucleotide sequence ID" value="NZ_JABAPK010000002.1"/>
</dbReference>
<evidence type="ECO:0000256" key="2">
    <source>
        <dbReference type="SAM" id="Phobius"/>
    </source>
</evidence>
<evidence type="ECO:0000313" key="4">
    <source>
        <dbReference type="Proteomes" id="UP000214355"/>
    </source>
</evidence>
<evidence type="ECO:0008006" key="5">
    <source>
        <dbReference type="Google" id="ProtNLM"/>
    </source>
</evidence>
<feature type="transmembrane region" description="Helical" evidence="2">
    <location>
        <begin position="285"/>
        <end position="306"/>
    </location>
</feature>
<feature type="transmembrane region" description="Helical" evidence="2">
    <location>
        <begin position="218"/>
        <end position="242"/>
    </location>
</feature>
<dbReference type="STRING" id="131112.SAMN04489737_1212"/>
<feature type="compositionally biased region" description="Polar residues" evidence="1">
    <location>
        <begin position="1"/>
        <end position="10"/>
    </location>
</feature>
<accession>A0A1H2LJ91</accession>